<dbReference type="AlphaFoldDB" id="A0A6J4MDF9"/>
<feature type="non-terminal residue" evidence="2">
    <location>
        <position position="1"/>
    </location>
</feature>
<evidence type="ECO:0000313" key="2">
    <source>
        <dbReference type="EMBL" id="CAA9352277.1"/>
    </source>
</evidence>
<proteinExistence type="predicted"/>
<organism evidence="2">
    <name type="scientific">uncultured Gemmatimonadaceae bacterium</name>
    <dbReference type="NCBI Taxonomy" id="246130"/>
    <lineage>
        <taxon>Bacteria</taxon>
        <taxon>Pseudomonadati</taxon>
        <taxon>Gemmatimonadota</taxon>
        <taxon>Gemmatimonadia</taxon>
        <taxon>Gemmatimonadales</taxon>
        <taxon>Gemmatimonadaceae</taxon>
        <taxon>environmental samples</taxon>
    </lineage>
</organism>
<feature type="compositionally biased region" description="Basic and acidic residues" evidence="1">
    <location>
        <begin position="49"/>
        <end position="65"/>
    </location>
</feature>
<protein>
    <submittedName>
        <fullName evidence="2">Uncharacterized protein</fullName>
    </submittedName>
</protein>
<feature type="region of interest" description="Disordered" evidence="1">
    <location>
        <begin position="1"/>
        <end position="73"/>
    </location>
</feature>
<accession>A0A6J4MDF9</accession>
<reference evidence="2" key="1">
    <citation type="submission" date="2020-02" db="EMBL/GenBank/DDBJ databases">
        <authorList>
            <person name="Meier V. D."/>
        </authorList>
    </citation>
    <scope>NUCLEOTIDE SEQUENCE</scope>
    <source>
        <strain evidence="2">AVDCRST_MAG40</strain>
    </source>
</reference>
<sequence>EQPRIHAGPRRRARGAGGRPAQVQHHLPDLGQRPARDHRVRGTAPRGGGVRDRRAPRARPVERARRPTRRGARVAAALRAARRGARVHRHPLGHLGLRAGAAARGL</sequence>
<feature type="non-terminal residue" evidence="2">
    <location>
        <position position="106"/>
    </location>
</feature>
<dbReference type="EMBL" id="CADCTX010000814">
    <property type="protein sequence ID" value="CAA9352277.1"/>
    <property type="molecule type" value="Genomic_DNA"/>
</dbReference>
<evidence type="ECO:0000256" key="1">
    <source>
        <dbReference type="SAM" id="MobiDB-lite"/>
    </source>
</evidence>
<gene>
    <name evidence="2" type="ORF">AVDCRST_MAG40-2958</name>
</gene>
<name>A0A6J4MDF9_9BACT</name>